<evidence type="ECO:0000256" key="6">
    <source>
        <dbReference type="ARBA" id="ARBA00022989"/>
    </source>
</evidence>
<dbReference type="InterPro" id="IPR050567">
    <property type="entry name" value="Mitochondrial_Carrier"/>
</dbReference>
<keyword evidence="5" id="KW-0677">Repeat</keyword>
<dbReference type="Gene3D" id="1.50.40.10">
    <property type="entry name" value="Mitochondrial carrier domain"/>
    <property type="match status" value="1"/>
</dbReference>
<reference evidence="10" key="2">
    <citation type="journal article" name="Front. Microbiol.">
        <title>Degradative Capacity of Two Strains of Rhodonia placenta: From Phenotype to Genotype.</title>
        <authorList>
            <person name="Kolle M."/>
            <person name="Horta M.A.C."/>
            <person name="Nowrousian M."/>
            <person name="Ohm R.A."/>
            <person name="Benz J.P."/>
            <person name="Pilgard A."/>
        </authorList>
    </citation>
    <scope>NUCLEOTIDE SEQUENCE</scope>
    <source>
        <strain evidence="10">FPRL280</strain>
    </source>
</reference>
<dbReference type="Proteomes" id="UP000639403">
    <property type="component" value="Unassembled WGS sequence"/>
</dbReference>
<protein>
    <submittedName>
        <fullName evidence="10">Uncharacterized protein</fullName>
    </submittedName>
</protein>
<dbReference type="SUPFAM" id="SSF103506">
    <property type="entry name" value="Mitochondrial carrier"/>
    <property type="match status" value="1"/>
</dbReference>
<evidence type="ECO:0000313" key="10">
    <source>
        <dbReference type="EMBL" id="KAF9820120.1"/>
    </source>
</evidence>
<name>A0A8H7P947_9APHY</name>
<dbReference type="GO" id="GO:1990575">
    <property type="term" value="P:mitochondrial L-ornithine transmembrane transport"/>
    <property type="evidence" value="ECO:0007669"/>
    <property type="project" value="TreeGrafter"/>
</dbReference>
<sequence length="424" mass="46939">MSTISQDGVQEQGNSIYAALARTATRSLALYFSRPVRLFRPSKVNGWQILKKLATHHGQSLGPQYLSWLVRQQGFMVIPKHFIPPMVVNGLLGVVLWSTYTEVSDALESRLSTQPIALAAIAGASAGGVQALIAAPAENVRLAIEGGSSSARGWSYAWKEVFRGTQSRSALDRHHEVYEARQVRDWMREVGEMAGRGWDGWGWGCAKDICGTEPCATPLYLAIMLIVDISIGFAVFFSIFEVTRRFAMKTKAASNNLIPSGTSDRMRRHMPRVVHATTLVTGGAVAGLAYELTCRPWDMARKAVHVDRLRHASERHSILVILLRKIREDGIISYFKDPNHVPHHDDQATSPLRRRVCSASRTLARHSGISVTGAWARQKTATPRLCDRSVDGRAAGLKPSQARIISKLVPLILRDPEHVDKNRN</sequence>
<dbReference type="AlphaFoldDB" id="A0A8H7P947"/>
<accession>A0A8H7P947</accession>
<comment type="similarity">
    <text evidence="2">Belongs to the mitochondrial carrier (TC 2.A.29) family.</text>
</comment>
<keyword evidence="6 9" id="KW-1133">Transmembrane helix</keyword>
<evidence type="ECO:0000256" key="5">
    <source>
        <dbReference type="ARBA" id="ARBA00022737"/>
    </source>
</evidence>
<comment type="caution">
    <text evidence="10">The sequence shown here is derived from an EMBL/GenBank/DDBJ whole genome shotgun (WGS) entry which is preliminary data.</text>
</comment>
<keyword evidence="3" id="KW-0813">Transport</keyword>
<keyword evidence="7" id="KW-0496">Mitochondrion</keyword>
<gene>
    <name evidence="10" type="ORF">IEO21_01553</name>
</gene>
<evidence type="ECO:0000256" key="8">
    <source>
        <dbReference type="ARBA" id="ARBA00023136"/>
    </source>
</evidence>
<evidence type="ECO:0000256" key="4">
    <source>
        <dbReference type="ARBA" id="ARBA00022692"/>
    </source>
</evidence>
<keyword evidence="4 9" id="KW-0812">Transmembrane</keyword>
<dbReference type="InterPro" id="IPR023395">
    <property type="entry name" value="MCP_dom_sf"/>
</dbReference>
<evidence type="ECO:0000256" key="1">
    <source>
        <dbReference type="ARBA" id="ARBA00004225"/>
    </source>
</evidence>
<evidence type="ECO:0000256" key="3">
    <source>
        <dbReference type="ARBA" id="ARBA00022448"/>
    </source>
</evidence>
<comment type="subcellular location">
    <subcellularLocation>
        <location evidence="1">Mitochondrion membrane</location>
        <topology evidence="1">Multi-pass membrane protein</topology>
    </subcellularLocation>
</comment>
<dbReference type="EMBL" id="JADOXO010000012">
    <property type="protein sequence ID" value="KAF9820120.1"/>
    <property type="molecule type" value="Genomic_DNA"/>
</dbReference>
<organism evidence="10 11">
    <name type="scientific">Rhodonia placenta</name>
    <dbReference type="NCBI Taxonomy" id="104341"/>
    <lineage>
        <taxon>Eukaryota</taxon>
        <taxon>Fungi</taxon>
        <taxon>Dikarya</taxon>
        <taxon>Basidiomycota</taxon>
        <taxon>Agaricomycotina</taxon>
        <taxon>Agaricomycetes</taxon>
        <taxon>Polyporales</taxon>
        <taxon>Adustoporiaceae</taxon>
        <taxon>Rhodonia</taxon>
    </lineage>
</organism>
<proteinExistence type="inferred from homology"/>
<feature type="transmembrane region" description="Helical" evidence="9">
    <location>
        <begin position="219"/>
        <end position="240"/>
    </location>
</feature>
<dbReference type="GO" id="GO:0000064">
    <property type="term" value="F:L-ornithine transmembrane transporter activity"/>
    <property type="evidence" value="ECO:0007669"/>
    <property type="project" value="TreeGrafter"/>
</dbReference>
<evidence type="ECO:0000256" key="7">
    <source>
        <dbReference type="ARBA" id="ARBA00023128"/>
    </source>
</evidence>
<evidence type="ECO:0000313" key="11">
    <source>
        <dbReference type="Proteomes" id="UP000639403"/>
    </source>
</evidence>
<evidence type="ECO:0000256" key="9">
    <source>
        <dbReference type="SAM" id="Phobius"/>
    </source>
</evidence>
<dbReference type="GO" id="GO:0031966">
    <property type="term" value="C:mitochondrial membrane"/>
    <property type="evidence" value="ECO:0007669"/>
    <property type="project" value="UniProtKB-SubCell"/>
</dbReference>
<feature type="transmembrane region" description="Helical" evidence="9">
    <location>
        <begin position="273"/>
        <end position="292"/>
    </location>
</feature>
<keyword evidence="8 9" id="KW-0472">Membrane</keyword>
<reference evidence="10" key="1">
    <citation type="submission" date="2020-11" db="EMBL/GenBank/DDBJ databases">
        <authorList>
            <person name="Koelle M."/>
            <person name="Horta M.A.C."/>
            <person name="Nowrousian M."/>
            <person name="Ohm R.A."/>
            <person name="Benz P."/>
            <person name="Pilgard A."/>
        </authorList>
    </citation>
    <scope>NUCLEOTIDE SEQUENCE</scope>
    <source>
        <strain evidence="10">FPRL280</strain>
    </source>
</reference>
<evidence type="ECO:0000256" key="2">
    <source>
        <dbReference type="ARBA" id="ARBA00006375"/>
    </source>
</evidence>
<dbReference type="PANTHER" id="PTHR45624:SF52">
    <property type="entry name" value="MITOCHONDRIAL CARRIER"/>
    <property type="match status" value="1"/>
</dbReference>
<dbReference type="PANTHER" id="PTHR45624">
    <property type="entry name" value="MITOCHONDRIAL BASIC AMINO ACIDS TRANSPORTER-RELATED"/>
    <property type="match status" value="1"/>
</dbReference>